<dbReference type="EMBL" id="AMFJ01034063">
    <property type="protein sequence ID" value="EKD30429.1"/>
    <property type="molecule type" value="Genomic_DNA"/>
</dbReference>
<evidence type="ECO:0000256" key="6">
    <source>
        <dbReference type="ARBA" id="ARBA00022490"/>
    </source>
</evidence>
<keyword evidence="8 12" id="KW-0479">Metal-binding</keyword>
<evidence type="ECO:0000256" key="8">
    <source>
        <dbReference type="ARBA" id="ARBA00022723"/>
    </source>
</evidence>
<dbReference type="InterPro" id="IPR024567">
    <property type="entry name" value="RNase_HII/HIII_dom"/>
</dbReference>
<comment type="cofactor">
    <cofactor evidence="12">
        <name>Mn(2+)</name>
        <dbReference type="ChEBI" id="CHEBI:29035"/>
    </cofactor>
    <cofactor evidence="12">
        <name>Mg(2+)</name>
        <dbReference type="ChEBI" id="CHEBI:18420"/>
    </cofactor>
    <text evidence="12">Manganese or magnesium. Binds 1 divalent metal ion per monomer in the absence of substrate. May bind a second metal ion after substrate binding.</text>
</comment>
<protein>
    <recommendedName>
        <fullName evidence="13">Ribonuclease</fullName>
        <ecNumber evidence="13">3.1.26.4</ecNumber>
    </recommendedName>
</protein>
<evidence type="ECO:0000256" key="7">
    <source>
        <dbReference type="ARBA" id="ARBA00022722"/>
    </source>
</evidence>
<dbReference type="InterPro" id="IPR036397">
    <property type="entry name" value="RNaseH_sf"/>
</dbReference>
<dbReference type="SUPFAM" id="SSF53098">
    <property type="entry name" value="Ribonuclease H-like"/>
    <property type="match status" value="1"/>
</dbReference>
<sequence>MKNLFLLWVDEAGRGSWAGPVVAGACAMRAGTKYDFSPLLNDSKKLSPKKRREIFEMMQESISLGFCFGWVGIIGSEIIDQVGIREANRLAMQEALAQVLLQVWESFEFIKIDGRDNYRFDAIEQEKVKYIVRGDTFIPEIQAASILAKVSRDTLMERLAITYPNYGFEKHKGYGTRLHEELLNIHNPSDIHRKSYAPIKKLILREESV</sequence>
<comment type="caution">
    <text evidence="15">The sequence shown here is derived from an EMBL/GenBank/DDBJ whole genome shotgun (WGS) entry which is preliminary data.</text>
</comment>
<keyword evidence="10 12" id="KW-0378">Hydrolase</keyword>
<keyword evidence="11" id="KW-0464">Manganese</keyword>
<dbReference type="InterPro" id="IPR022898">
    <property type="entry name" value="RNase_HII"/>
</dbReference>
<comment type="cofactor">
    <cofactor evidence="2">
        <name>Mg(2+)</name>
        <dbReference type="ChEBI" id="CHEBI:18420"/>
    </cofactor>
</comment>
<dbReference type="AlphaFoldDB" id="K1YYC5"/>
<reference evidence="15" key="1">
    <citation type="journal article" date="2012" name="Science">
        <title>Fermentation, hydrogen, and sulfur metabolism in multiple uncultivated bacterial phyla.</title>
        <authorList>
            <person name="Wrighton K.C."/>
            <person name="Thomas B.C."/>
            <person name="Sharon I."/>
            <person name="Miller C.S."/>
            <person name="Castelle C.J."/>
            <person name="VerBerkmoes N.C."/>
            <person name="Wilkins M.J."/>
            <person name="Hettich R.L."/>
            <person name="Lipton M.S."/>
            <person name="Williams K.H."/>
            <person name="Long P.E."/>
            <person name="Banfield J.F."/>
        </authorList>
    </citation>
    <scope>NUCLEOTIDE SEQUENCE [LARGE SCALE GENOMIC DNA]</scope>
</reference>
<feature type="binding site" evidence="12">
    <location>
        <position position="10"/>
    </location>
    <ligand>
        <name>a divalent metal cation</name>
        <dbReference type="ChEBI" id="CHEBI:60240"/>
    </ligand>
</feature>
<evidence type="ECO:0000256" key="2">
    <source>
        <dbReference type="ARBA" id="ARBA00001946"/>
    </source>
</evidence>
<evidence type="ECO:0000313" key="15">
    <source>
        <dbReference type="EMBL" id="EKD30429.1"/>
    </source>
</evidence>
<evidence type="ECO:0000259" key="14">
    <source>
        <dbReference type="PROSITE" id="PS51975"/>
    </source>
</evidence>
<dbReference type="GO" id="GO:0005737">
    <property type="term" value="C:cytoplasm"/>
    <property type="evidence" value="ECO:0007669"/>
    <property type="project" value="UniProtKB-SubCell"/>
</dbReference>
<evidence type="ECO:0000256" key="1">
    <source>
        <dbReference type="ARBA" id="ARBA00000077"/>
    </source>
</evidence>
<accession>K1YYC5</accession>
<dbReference type="Pfam" id="PF01351">
    <property type="entry name" value="RNase_HII"/>
    <property type="match status" value="1"/>
</dbReference>
<feature type="domain" description="RNase H type-2" evidence="14">
    <location>
        <begin position="4"/>
        <end position="208"/>
    </location>
</feature>
<comment type="subcellular location">
    <subcellularLocation>
        <location evidence="4">Cytoplasm</location>
    </subcellularLocation>
</comment>
<dbReference type="GO" id="GO:0003723">
    <property type="term" value="F:RNA binding"/>
    <property type="evidence" value="ECO:0007669"/>
    <property type="project" value="UniProtKB-UniRule"/>
</dbReference>
<evidence type="ECO:0000256" key="4">
    <source>
        <dbReference type="ARBA" id="ARBA00004496"/>
    </source>
</evidence>
<dbReference type="GO" id="GO:0046872">
    <property type="term" value="F:metal ion binding"/>
    <property type="evidence" value="ECO:0007669"/>
    <property type="project" value="UniProtKB-KW"/>
</dbReference>
<evidence type="ECO:0000256" key="13">
    <source>
        <dbReference type="RuleBase" id="RU003515"/>
    </source>
</evidence>
<evidence type="ECO:0000256" key="9">
    <source>
        <dbReference type="ARBA" id="ARBA00022759"/>
    </source>
</evidence>
<dbReference type="PROSITE" id="PS51975">
    <property type="entry name" value="RNASE_H_2"/>
    <property type="match status" value="1"/>
</dbReference>
<dbReference type="PANTHER" id="PTHR10954">
    <property type="entry name" value="RIBONUCLEASE H2 SUBUNIT A"/>
    <property type="match status" value="1"/>
</dbReference>
<dbReference type="GO" id="GO:0032299">
    <property type="term" value="C:ribonuclease H2 complex"/>
    <property type="evidence" value="ECO:0007669"/>
    <property type="project" value="TreeGrafter"/>
</dbReference>
<dbReference type="PANTHER" id="PTHR10954:SF18">
    <property type="entry name" value="RIBONUCLEASE HII"/>
    <property type="match status" value="1"/>
</dbReference>
<organism evidence="15">
    <name type="scientific">uncultured bacterium</name>
    <name type="common">gcode 4</name>
    <dbReference type="NCBI Taxonomy" id="1234023"/>
    <lineage>
        <taxon>Bacteria</taxon>
        <taxon>environmental samples</taxon>
    </lineage>
</organism>
<dbReference type="Gene3D" id="3.30.420.10">
    <property type="entry name" value="Ribonuclease H-like superfamily/Ribonuclease H"/>
    <property type="match status" value="1"/>
</dbReference>
<evidence type="ECO:0000256" key="10">
    <source>
        <dbReference type="ARBA" id="ARBA00022801"/>
    </source>
</evidence>
<proteinExistence type="inferred from homology"/>
<dbReference type="NCBIfam" id="NF000595">
    <property type="entry name" value="PRK00015.1-3"/>
    <property type="match status" value="1"/>
</dbReference>
<keyword evidence="9 12" id="KW-0255">Endonuclease</keyword>
<dbReference type="GO" id="GO:0004523">
    <property type="term" value="F:RNA-DNA hybrid ribonuclease activity"/>
    <property type="evidence" value="ECO:0007669"/>
    <property type="project" value="UniProtKB-UniRule"/>
</dbReference>
<dbReference type="GO" id="GO:0043137">
    <property type="term" value="P:DNA replication, removal of RNA primer"/>
    <property type="evidence" value="ECO:0007669"/>
    <property type="project" value="TreeGrafter"/>
</dbReference>
<evidence type="ECO:0000256" key="12">
    <source>
        <dbReference type="PROSITE-ProRule" id="PRU01319"/>
    </source>
</evidence>
<keyword evidence="7 12" id="KW-0540">Nuclease</keyword>
<dbReference type="InterPro" id="IPR001352">
    <property type="entry name" value="RNase_HII/HIII"/>
</dbReference>
<evidence type="ECO:0000256" key="11">
    <source>
        <dbReference type="ARBA" id="ARBA00023211"/>
    </source>
</evidence>
<dbReference type="InterPro" id="IPR012337">
    <property type="entry name" value="RNaseH-like_sf"/>
</dbReference>
<dbReference type="GO" id="GO:0006298">
    <property type="term" value="P:mismatch repair"/>
    <property type="evidence" value="ECO:0007669"/>
    <property type="project" value="TreeGrafter"/>
</dbReference>
<name>K1YYC5_9BACT</name>
<dbReference type="CDD" id="cd07182">
    <property type="entry name" value="RNase_HII_bacteria_HII_like"/>
    <property type="match status" value="1"/>
</dbReference>
<keyword evidence="6" id="KW-0963">Cytoplasm</keyword>
<dbReference type="PROSITE" id="PS51257">
    <property type="entry name" value="PROKAR_LIPOPROTEIN"/>
    <property type="match status" value="1"/>
</dbReference>
<comment type="similarity">
    <text evidence="5 13">Belongs to the RNase HII family.</text>
</comment>
<comment type="function">
    <text evidence="3 13">Endonuclease that specifically degrades the RNA of RNA-DNA hybrids.</text>
</comment>
<feature type="binding site" evidence="12">
    <location>
        <position position="113"/>
    </location>
    <ligand>
        <name>a divalent metal cation</name>
        <dbReference type="ChEBI" id="CHEBI:60240"/>
    </ligand>
</feature>
<comment type="catalytic activity">
    <reaction evidence="1 12 13">
        <text>Endonucleolytic cleavage to 5'-phosphomonoester.</text>
        <dbReference type="EC" id="3.1.26.4"/>
    </reaction>
</comment>
<evidence type="ECO:0000256" key="5">
    <source>
        <dbReference type="ARBA" id="ARBA00007383"/>
    </source>
</evidence>
<gene>
    <name evidence="15" type="primary">rnhB</name>
    <name evidence="15" type="ORF">ACD_78C00063G0002</name>
</gene>
<feature type="binding site" evidence="12">
    <location>
        <position position="11"/>
    </location>
    <ligand>
        <name>a divalent metal cation</name>
        <dbReference type="ChEBI" id="CHEBI:60240"/>
    </ligand>
</feature>
<dbReference type="EC" id="3.1.26.4" evidence="13"/>
<evidence type="ECO:0000256" key="3">
    <source>
        <dbReference type="ARBA" id="ARBA00004065"/>
    </source>
</evidence>